<evidence type="ECO:0000313" key="1">
    <source>
        <dbReference type="EMBL" id="KAI4338859.1"/>
    </source>
</evidence>
<sequence length="497" mass="53432">MVMEPSLASLAFGGSILEAISLSKAQKKLFVVYISGDNADSEEMENSTWKDGNVSESVKNYCILLHIPEKTTDAENFSKMYPQNSVPCVTAVGHNGVKLWTKDGFVSPEDLASNLEKAWLSLQIQETTASFLTAAMAARNPVRSTSSNSITAAVNRDNSSSNSHLEEVYGASDGSPSLPSDDIVKENIAQRASSGDSSNPGKSENLENPSSSEVAVVKDSRLADSGNPVNEVGKSSPDVVSVLDSNLKVDVASVERDDVSDKPEVNTSSERPASQSSDVYLNIRLPSGASIQDKFSLTDTLNTVKEFVDSKSENTIGSYNFASPYPRKVFLDAELCKTLLELGLSGRQALIVVPHQRGDVSRGGNVPSSYQQSTVDSSSNGDSEGNYSLLKRIFSYVNPFSYLGYFRPSSGTTESEDGRSGYGPNDTLQTGGVTRGSAYSVHPTSGQVENRSRRPTTSRLGSNIHTLKHDEDDARFGDRNAFWNGNSTQYGGDGDSR</sequence>
<name>A0ACB9NTX3_9MYRT</name>
<proteinExistence type="predicted"/>
<accession>A0ACB9NTX3</accession>
<dbReference type="Proteomes" id="UP001057402">
    <property type="component" value="Chromosome 7"/>
</dbReference>
<dbReference type="EMBL" id="CM042886">
    <property type="protein sequence ID" value="KAI4338859.1"/>
    <property type="molecule type" value="Genomic_DNA"/>
</dbReference>
<comment type="caution">
    <text evidence="1">The sequence shown here is derived from an EMBL/GenBank/DDBJ whole genome shotgun (WGS) entry which is preliminary data.</text>
</comment>
<protein>
    <submittedName>
        <fullName evidence="1">Uncharacterized protein</fullName>
    </submittedName>
</protein>
<keyword evidence="2" id="KW-1185">Reference proteome</keyword>
<gene>
    <name evidence="1" type="ORF">MLD38_023868</name>
</gene>
<organism evidence="1 2">
    <name type="scientific">Melastoma candidum</name>
    <dbReference type="NCBI Taxonomy" id="119954"/>
    <lineage>
        <taxon>Eukaryota</taxon>
        <taxon>Viridiplantae</taxon>
        <taxon>Streptophyta</taxon>
        <taxon>Embryophyta</taxon>
        <taxon>Tracheophyta</taxon>
        <taxon>Spermatophyta</taxon>
        <taxon>Magnoliopsida</taxon>
        <taxon>eudicotyledons</taxon>
        <taxon>Gunneridae</taxon>
        <taxon>Pentapetalae</taxon>
        <taxon>rosids</taxon>
        <taxon>malvids</taxon>
        <taxon>Myrtales</taxon>
        <taxon>Melastomataceae</taxon>
        <taxon>Melastomatoideae</taxon>
        <taxon>Melastomateae</taxon>
        <taxon>Melastoma</taxon>
    </lineage>
</organism>
<evidence type="ECO:0000313" key="2">
    <source>
        <dbReference type="Proteomes" id="UP001057402"/>
    </source>
</evidence>
<reference evidence="2" key="1">
    <citation type="journal article" date="2023" name="Front. Plant Sci.">
        <title>Chromosomal-level genome assembly of Melastoma candidum provides insights into trichome evolution.</title>
        <authorList>
            <person name="Zhong Y."/>
            <person name="Wu W."/>
            <person name="Sun C."/>
            <person name="Zou P."/>
            <person name="Liu Y."/>
            <person name="Dai S."/>
            <person name="Zhou R."/>
        </authorList>
    </citation>
    <scope>NUCLEOTIDE SEQUENCE [LARGE SCALE GENOMIC DNA]</scope>
</reference>